<gene>
    <name evidence="1" type="ORF">L3Q82_011126</name>
</gene>
<accession>A0ACB8W904</accession>
<name>A0ACB8W904_9TELE</name>
<reference evidence="1" key="1">
    <citation type="submission" date="2022-04" db="EMBL/GenBank/DDBJ databases">
        <title>Jade perch genome.</title>
        <authorList>
            <person name="Chao B."/>
        </authorList>
    </citation>
    <scope>NUCLEOTIDE SEQUENCE</scope>
    <source>
        <strain evidence="1">CB-2022</strain>
    </source>
</reference>
<dbReference type="EMBL" id="CM041543">
    <property type="protein sequence ID" value="KAI3364322.1"/>
    <property type="molecule type" value="Genomic_DNA"/>
</dbReference>
<dbReference type="Proteomes" id="UP000831701">
    <property type="component" value="Chromosome 13"/>
</dbReference>
<evidence type="ECO:0000313" key="1">
    <source>
        <dbReference type="EMBL" id="KAI3364322.1"/>
    </source>
</evidence>
<protein>
    <submittedName>
        <fullName evidence="1">Uncharacterized protein</fullName>
    </submittedName>
</protein>
<sequence length="639" mass="70969">AVVAGLDMMPGQIPDPSLAAGSLPSLGPLAGISATTLTDQLKLADFRQLGTMLSPLHFLGRLGKRPLAIKTEMDEDEERRKRRREKNKVAAARCRNKKKERTDFLQRESERLEMVNSELKAQIEELRLERQQLMVMLNLHRPTCIVRTDSVKTPESEANPLLEQLSADANCYFNHLYVKGTNGNSRVRLETTLRKHTNVNMVQVTLSGSGAVMDQCEDEESVVQERTSDQPVTRNQDRENKGHPSQDQEDAIDDECDTDLEIGKTTNRSRSLSPTKLYLRACQQTGATPVSSFLRHLGEANLNLNHYGVGPLGAKTLAIVLQSDNVVTSLELEDNALQAEGTRYLMEMLKSNSSIQSLNLSNNQLHLEGADLVSKMLLDNYYIKCLKLSGNNFDDSAAKYLAEVLKGDYVVKELDLSHNKFCTAGGEHLGHMLASNVGIEVLNLSWNHLRMSGAMALSAGLKVNSTLKELYLSCNGFGQIEAQSLGQALKQNSTLVLLDLSSNHIDDQAVSLLCQGLATNSTLRVLKLCHNPLMYTGALTLLQTVKNNTKSAVVQIDISTVFVCEAFMELLEDARQSRPALDIRYSVMHSVTRNISALQIFQKFLKERNESIMDFFQALDKEETMKVSTSAFRNAVKLP</sequence>
<evidence type="ECO:0000313" key="2">
    <source>
        <dbReference type="Proteomes" id="UP000831701"/>
    </source>
</evidence>
<proteinExistence type="predicted"/>
<keyword evidence="2" id="KW-1185">Reference proteome</keyword>
<feature type="non-terminal residue" evidence="1">
    <location>
        <position position="1"/>
    </location>
</feature>
<comment type="caution">
    <text evidence="1">The sequence shown here is derived from an EMBL/GenBank/DDBJ whole genome shotgun (WGS) entry which is preliminary data.</text>
</comment>
<organism evidence="1 2">
    <name type="scientific">Scortum barcoo</name>
    <name type="common">barcoo grunter</name>
    <dbReference type="NCBI Taxonomy" id="214431"/>
    <lineage>
        <taxon>Eukaryota</taxon>
        <taxon>Metazoa</taxon>
        <taxon>Chordata</taxon>
        <taxon>Craniata</taxon>
        <taxon>Vertebrata</taxon>
        <taxon>Euteleostomi</taxon>
        <taxon>Actinopterygii</taxon>
        <taxon>Neopterygii</taxon>
        <taxon>Teleostei</taxon>
        <taxon>Neoteleostei</taxon>
        <taxon>Acanthomorphata</taxon>
        <taxon>Eupercaria</taxon>
        <taxon>Centrarchiformes</taxon>
        <taxon>Terapontoidei</taxon>
        <taxon>Terapontidae</taxon>
        <taxon>Scortum</taxon>
    </lineage>
</organism>